<evidence type="ECO:0000256" key="2">
    <source>
        <dbReference type="SAM" id="SignalP"/>
    </source>
</evidence>
<keyword evidence="4" id="KW-0378">Hydrolase</keyword>
<dbReference type="RefSeq" id="WP_066592638.1">
    <property type="nucleotide sequence ID" value="NZ_CP016282.1"/>
</dbReference>
<reference evidence="4 5" key="1">
    <citation type="submission" date="2016-06" db="EMBL/GenBank/DDBJ databases">
        <title>Genome sequencing of Cryobacterium arcticum PAMC 27867.</title>
        <authorList>
            <person name="Lee J."/>
            <person name="Kim O.-S."/>
        </authorList>
    </citation>
    <scope>NUCLEOTIDE SEQUENCE [LARGE SCALE GENOMIC DNA]</scope>
    <source>
        <strain evidence="4 5">PAMC 27867</strain>
    </source>
</reference>
<dbReference type="PANTHER" id="PTHR22935">
    <property type="entry name" value="PENICILLIN-BINDING PROTEIN"/>
    <property type="match status" value="1"/>
</dbReference>
<accession>A0A1B1BFR8</accession>
<dbReference type="Proteomes" id="UP000092582">
    <property type="component" value="Chromosome 1"/>
</dbReference>
<organism evidence="4 5">
    <name type="scientific">Cryobacterium arcticum</name>
    <dbReference type="NCBI Taxonomy" id="670052"/>
    <lineage>
        <taxon>Bacteria</taxon>
        <taxon>Bacillati</taxon>
        <taxon>Actinomycetota</taxon>
        <taxon>Actinomycetes</taxon>
        <taxon>Micrococcales</taxon>
        <taxon>Microbacteriaceae</taxon>
        <taxon>Cryobacterium</taxon>
    </lineage>
</organism>
<dbReference type="InterPro" id="IPR051478">
    <property type="entry name" value="Beta-lactamase-like_AB/R"/>
</dbReference>
<feature type="chain" id="PRO_5008519851" evidence="2">
    <location>
        <begin position="26"/>
        <end position="362"/>
    </location>
</feature>
<dbReference type="InterPro" id="IPR001466">
    <property type="entry name" value="Beta-lactam-related"/>
</dbReference>
<dbReference type="PATRIC" id="fig|670052.7.peg.469"/>
<keyword evidence="5" id="KW-1185">Reference proteome</keyword>
<sequence length="362" mass="36582" precursor="true">MKRPTRISLIAAGAALAVLAGGVLAAPRPPTLSTSASGDAALAQRLADKAALEQGARDTLATAVIDADGVTYAGLGADETTEFEIGSITKTFTALLLAQAVERGEVTLTDPVGDYLDLGDSAAADITLVELSTHRSGLPRIATTPSALLTSVWSSYRGNDPYPYDLATLEEHGRAAELTNPGTVAYSNLGVALLGQALAAAAGTDYPELLQTRILDPLGMTGTSIAVTADALPAGARTGHTVAGRPAAAWTMGAYAPAGAIRSTVADMTLYAQALLSADPALGVDPAKVLDPQGTSGAGPLIGLAWFTQAPEDGSATWHNGGTGGFASMMALDRAANRAVIVLGNTATSVDAVAMSILEENS</sequence>
<dbReference type="SUPFAM" id="SSF56601">
    <property type="entry name" value="beta-lactamase/transpeptidase-like"/>
    <property type="match status" value="1"/>
</dbReference>
<dbReference type="EMBL" id="CP016282">
    <property type="protein sequence ID" value="ANP71418.1"/>
    <property type="molecule type" value="Genomic_DNA"/>
</dbReference>
<dbReference type="GO" id="GO:0016787">
    <property type="term" value="F:hydrolase activity"/>
    <property type="evidence" value="ECO:0007669"/>
    <property type="project" value="UniProtKB-KW"/>
</dbReference>
<dbReference type="Gene3D" id="3.40.710.10">
    <property type="entry name" value="DD-peptidase/beta-lactamase superfamily"/>
    <property type="match status" value="1"/>
</dbReference>
<dbReference type="InterPro" id="IPR012338">
    <property type="entry name" value="Beta-lactam/transpept-like"/>
</dbReference>
<dbReference type="PANTHER" id="PTHR22935:SF95">
    <property type="entry name" value="BETA-LACTAMASE-LIKE 1-RELATED"/>
    <property type="match status" value="1"/>
</dbReference>
<protein>
    <submittedName>
        <fullName evidence="4">Serine hydrolase</fullName>
    </submittedName>
</protein>
<evidence type="ECO:0000313" key="4">
    <source>
        <dbReference type="EMBL" id="ANP71418.1"/>
    </source>
</evidence>
<proteinExistence type="inferred from homology"/>
<dbReference type="STRING" id="670052.PA27867_0447"/>
<gene>
    <name evidence="4" type="ORF">PA27867_0447</name>
</gene>
<comment type="similarity">
    <text evidence="1">Belongs to the beta-lactamase family.</text>
</comment>
<dbReference type="Pfam" id="PF00144">
    <property type="entry name" value="Beta-lactamase"/>
    <property type="match status" value="1"/>
</dbReference>
<feature type="signal peptide" evidence="2">
    <location>
        <begin position="1"/>
        <end position="25"/>
    </location>
</feature>
<feature type="domain" description="Beta-lactamase-related" evidence="3">
    <location>
        <begin position="50"/>
        <end position="352"/>
    </location>
</feature>
<evidence type="ECO:0000256" key="1">
    <source>
        <dbReference type="ARBA" id="ARBA00038473"/>
    </source>
</evidence>
<dbReference type="AlphaFoldDB" id="A0A1B1BFR8"/>
<keyword evidence="2" id="KW-0732">Signal</keyword>
<name>A0A1B1BFR8_9MICO</name>
<dbReference type="KEGG" id="cart:PA27867_0447"/>
<evidence type="ECO:0000313" key="5">
    <source>
        <dbReference type="Proteomes" id="UP000092582"/>
    </source>
</evidence>
<evidence type="ECO:0000259" key="3">
    <source>
        <dbReference type="Pfam" id="PF00144"/>
    </source>
</evidence>